<proteinExistence type="predicted"/>
<accession>A0ABP0H1G7</accession>
<dbReference type="EMBL" id="CAWYQH010000174">
    <property type="protein sequence ID" value="CAK8697852.1"/>
    <property type="molecule type" value="Genomic_DNA"/>
</dbReference>
<name>A0ABP0H1G7_CLALP</name>
<comment type="caution">
    <text evidence="1">The sequence shown here is derived from an EMBL/GenBank/DDBJ whole genome shotgun (WGS) entry which is preliminary data.</text>
</comment>
<evidence type="ECO:0000313" key="1">
    <source>
        <dbReference type="EMBL" id="CAK8697852.1"/>
    </source>
</evidence>
<protein>
    <submittedName>
        <fullName evidence="1">Uncharacterized protein</fullName>
    </submittedName>
</protein>
<gene>
    <name evidence="1" type="ORF">CVLEPA_LOCUS31344</name>
</gene>
<dbReference type="Proteomes" id="UP001642483">
    <property type="component" value="Unassembled WGS sequence"/>
</dbReference>
<organism evidence="1 2">
    <name type="scientific">Clavelina lepadiformis</name>
    <name type="common">Light-bulb sea squirt</name>
    <name type="synonym">Ascidia lepadiformis</name>
    <dbReference type="NCBI Taxonomy" id="159417"/>
    <lineage>
        <taxon>Eukaryota</taxon>
        <taxon>Metazoa</taxon>
        <taxon>Chordata</taxon>
        <taxon>Tunicata</taxon>
        <taxon>Ascidiacea</taxon>
        <taxon>Aplousobranchia</taxon>
        <taxon>Clavelinidae</taxon>
        <taxon>Clavelina</taxon>
    </lineage>
</organism>
<sequence length="54" mass="6010">MADTDTQDNKNLLQVAISQRESPTLRRDVAPNGCDLQVVLSVRHIFGHSSTFQV</sequence>
<evidence type="ECO:0000313" key="2">
    <source>
        <dbReference type="Proteomes" id="UP001642483"/>
    </source>
</evidence>
<reference evidence="1 2" key="1">
    <citation type="submission" date="2024-02" db="EMBL/GenBank/DDBJ databases">
        <authorList>
            <person name="Daric V."/>
            <person name="Darras S."/>
        </authorList>
    </citation>
    <scope>NUCLEOTIDE SEQUENCE [LARGE SCALE GENOMIC DNA]</scope>
</reference>
<keyword evidence="2" id="KW-1185">Reference proteome</keyword>